<organism evidence="3 4">
    <name type="scientific">Enterococcus villorum</name>
    <dbReference type="NCBI Taxonomy" id="112904"/>
    <lineage>
        <taxon>Bacteria</taxon>
        <taxon>Bacillati</taxon>
        <taxon>Bacillota</taxon>
        <taxon>Bacilli</taxon>
        <taxon>Lactobacillales</taxon>
        <taxon>Enterococcaceae</taxon>
        <taxon>Enterococcus</taxon>
    </lineage>
</organism>
<dbReference type="SUPFAM" id="SSF50118">
    <property type="entry name" value="Cell growth inhibitor/plasmid maintenance toxic component"/>
    <property type="match status" value="1"/>
</dbReference>
<dbReference type="STRING" id="112904.BH747_03430"/>
<evidence type="ECO:0000256" key="2">
    <source>
        <dbReference type="ARBA" id="ARBA00022649"/>
    </source>
</evidence>
<evidence type="ECO:0000256" key="1">
    <source>
        <dbReference type="ARBA" id="ARBA00007521"/>
    </source>
</evidence>
<dbReference type="GO" id="GO:0004521">
    <property type="term" value="F:RNA endonuclease activity"/>
    <property type="evidence" value="ECO:0007669"/>
    <property type="project" value="TreeGrafter"/>
</dbReference>
<evidence type="ECO:0000313" key="3">
    <source>
        <dbReference type="EMBL" id="OQO71065.1"/>
    </source>
</evidence>
<comment type="similarity">
    <text evidence="1">Belongs to the PemK/MazF family.</text>
</comment>
<dbReference type="PANTHER" id="PTHR33988">
    <property type="entry name" value="ENDORIBONUCLEASE MAZF-RELATED"/>
    <property type="match status" value="1"/>
</dbReference>
<sequence length="118" mass="13417">MDKPKEFPKQGDIITINFNPSTGREIQKRRPALVVSTDNYNLVTGLVAVCPITSTKKEHFIPLNENHQIKGYVNALQIQTLDYKARHWKKIEKATLSELGKVAQTINMIFSFYALLGE</sequence>
<dbReference type="PANTHER" id="PTHR33988:SF3">
    <property type="entry name" value="ENDORIBONUCLEASE TOXIN CHPB-RELATED"/>
    <property type="match status" value="1"/>
</dbReference>
<keyword evidence="3" id="KW-0132">Cell division</keyword>
<dbReference type="GO" id="GO:0006402">
    <property type="term" value="P:mRNA catabolic process"/>
    <property type="evidence" value="ECO:0007669"/>
    <property type="project" value="TreeGrafter"/>
</dbReference>
<protein>
    <submittedName>
        <fullName evidence="3">Cell division protein FtsN</fullName>
    </submittedName>
</protein>
<dbReference type="Gene3D" id="2.30.30.110">
    <property type="match status" value="1"/>
</dbReference>
<dbReference type="GO" id="GO:0016075">
    <property type="term" value="P:rRNA catabolic process"/>
    <property type="evidence" value="ECO:0007669"/>
    <property type="project" value="TreeGrafter"/>
</dbReference>
<dbReference type="EMBL" id="MJEA01000002">
    <property type="protein sequence ID" value="OQO71065.1"/>
    <property type="molecule type" value="Genomic_DNA"/>
</dbReference>
<dbReference type="InterPro" id="IPR011067">
    <property type="entry name" value="Plasmid_toxin/cell-grow_inhib"/>
</dbReference>
<keyword evidence="3" id="KW-0131">Cell cycle</keyword>
<dbReference type="AlphaFoldDB" id="A0A1V8YEM4"/>
<dbReference type="Pfam" id="PF02452">
    <property type="entry name" value="PemK_toxin"/>
    <property type="match status" value="1"/>
</dbReference>
<accession>A0A1V8YEM4</accession>
<keyword evidence="2" id="KW-1277">Toxin-antitoxin system</keyword>
<proteinExistence type="inferred from homology"/>
<reference evidence="3 4" key="1">
    <citation type="journal article" date="2017" name="BMC Microbiol.">
        <title>Comparative genomics of Enterococcus spp. isolated from bovine feces.</title>
        <authorList>
            <person name="Beukers A.G."/>
            <person name="Zaheer R."/>
            <person name="Goji N."/>
            <person name="Amoako K.K."/>
            <person name="Chaves A.V."/>
            <person name="Ward M.P."/>
            <person name="McAllister T.A."/>
        </authorList>
    </citation>
    <scope>NUCLEOTIDE SEQUENCE [LARGE SCALE GENOMIC DNA]</scope>
    <source>
        <strain evidence="3 4">F1129D 143</strain>
    </source>
</reference>
<name>A0A1V8YEM4_9ENTE</name>
<dbReference type="InterPro" id="IPR003477">
    <property type="entry name" value="PemK-like"/>
</dbReference>
<dbReference type="GO" id="GO:0003677">
    <property type="term" value="F:DNA binding"/>
    <property type="evidence" value="ECO:0007669"/>
    <property type="project" value="InterPro"/>
</dbReference>
<gene>
    <name evidence="3" type="ORF">BH747_03430</name>
</gene>
<evidence type="ECO:0000313" key="4">
    <source>
        <dbReference type="Proteomes" id="UP000192477"/>
    </source>
</evidence>
<dbReference type="Proteomes" id="UP000192477">
    <property type="component" value="Unassembled WGS sequence"/>
</dbReference>
<dbReference type="RefSeq" id="WP_081182554.1">
    <property type="nucleotide sequence ID" value="NZ_MJEA01000002.1"/>
</dbReference>
<dbReference type="OrthoDB" id="9808744at2"/>
<dbReference type="GO" id="GO:0051301">
    <property type="term" value="P:cell division"/>
    <property type="evidence" value="ECO:0007669"/>
    <property type="project" value="UniProtKB-KW"/>
</dbReference>
<comment type="caution">
    <text evidence="3">The sequence shown here is derived from an EMBL/GenBank/DDBJ whole genome shotgun (WGS) entry which is preliminary data.</text>
</comment>